<dbReference type="OrthoDB" id="9800872at2"/>
<dbReference type="InterPro" id="IPR036873">
    <property type="entry name" value="Rhodanese-like_dom_sf"/>
</dbReference>
<dbReference type="PANTHER" id="PTHR43031:SF1">
    <property type="entry name" value="PYRIDINE NUCLEOTIDE-DISULPHIDE OXIDOREDUCTASE"/>
    <property type="match status" value="1"/>
</dbReference>
<feature type="domain" description="Rhodanese" evidence="1">
    <location>
        <begin position="13"/>
        <end position="98"/>
    </location>
</feature>
<sequence>MREVDIPTLRAALDQGAFLLDVREPHEYEEVHVPGAVLIPLGQVADRVDELPEDVWVICRSGVRSLKGAEAVAASGRSACSVAGGTLAWIDAGLPVATGTQPN</sequence>
<evidence type="ECO:0000259" key="1">
    <source>
        <dbReference type="PROSITE" id="PS50206"/>
    </source>
</evidence>
<dbReference type="Proteomes" id="UP000188324">
    <property type="component" value="Chromosome"/>
</dbReference>
<dbReference type="InterPro" id="IPR001763">
    <property type="entry name" value="Rhodanese-like_dom"/>
</dbReference>
<reference evidence="2 3" key="1">
    <citation type="journal article" date="2016" name="Int. J. Syst. Evol. Microbiol.">
        <title>Tessaracoccus flavus sp. nov., isolated from the drainage system of a lindane-producing factory.</title>
        <authorList>
            <person name="Kumari R."/>
            <person name="Singh P."/>
            <person name="Schumann P."/>
            <person name="Lal R."/>
        </authorList>
    </citation>
    <scope>NUCLEOTIDE SEQUENCE [LARGE SCALE GENOMIC DNA]</scope>
    <source>
        <strain evidence="2 3">RP1T</strain>
    </source>
</reference>
<dbReference type="InterPro" id="IPR050229">
    <property type="entry name" value="GlpE_sulfurtransferase"/>
</dbReference>
<dbReference type="STRING" id="1610493.RPIT_03110"/>
<organism evidence="2 3">
    <name type="scientific">Tessaracoccus flavus</name>
    <dbReference type="NCBI Taxonomy" id="1610493"/>
    <lineage>
        <taxon>Bacteria</taxon>
        <taxon>Bacillati</taxon>
        <taxon>Actinomycetota</taxon>
        <taxon>Actinomycetes</taxon>
        <taxon>Propionibacteriales</taxon>
        <taxon>Propionibacteriaceae</taxon>
        <taxon>Tessaracoccus</taxon>
    </lineage>
</organism>
<dbReference type="Gene3D" id="3.40.250.10">
    <property type="entry name" value="Rhodanese-like domain"/>
    <property type="match status" value="1"/>
</dbReference>
<dbReference type="AlphaFoldDB" id="A0A1Q2CCT6"/>
<dbReference type="EMBL" id="CP019605">
    <property type="protein sequence ID" value="AQP43928.1"/>
    <property type="molecule type" value="Genomic_DNA"/>
</dbReference>
<proteinExistence type="predicted"/>
<dbReference type="InterPro" id="IPR001307">
    <property type="entry name" value="Thiosulphate_STrfase_CS"/>
</dbReference>
<dbReference type="PANTHER" id="PTHR43031">
    <property type="entry name" value="FAD-DEPENDENT OXIDOREDUCTASE"/>
    <property type="match status" value="1"/>
</dbReference>
<keyword evidence="3" id="KW-1185">Reference proteome</keyword>
<dbReference type="SUPFAM" id="SSF52821">
    <property type="entry name" value="Rhodanese/Cell cycle control phosphatase"/>
    <property type="match status" value="1"/>
</dbReference>
<dbReference type="KEGG" id="tfl:RPIT_03110"/>
<dbReference type="PROSITE" id="PS00380">
    <property type="entry name" value="RHODANESE_1"/>
    <property type="match status" value="1"/>
</dbReference>
<dbReference type="PROSITE" id="PS50206">
    <property type="entry name" value="RHODANESE_3"/>
    <property type="match status" value="1"/>
</dbReference>
<dbReference type="RefSeq" id="WP_077340535.1">
    <property type="nucleotide sequence ID" value="NZ_CP019605.1"/>
</dbReference>
<dbReference type="CDD" id="cd00158">
    <property type="entry name" value="RHOD"/>
    <property type="match status" value="1"/>
</dbReference>
<dbReference type="SMART" id="SM00450">
    <property type="entry name" value="RHOD"/>
    <property type="match status" value="1"/>
</dbReference>
<accession>A0A1Q2CCT6</accession>
<dbReference type="GO" id="GO:0004792">
    <property type="term" value="F:thiosulfate-cyanide sulfurtransferase activity"/>
    <property type="evidence" value="ECO:0007669"/>
    <property type="project" value="InterPro"/>
</dbReference>
<protein>
    <recommendedName>
        <fullName evidence="1">Rhodanese domain-containing protein</fullName>
    </recommendedName>
</protein>
<name>A0A1Q2CCT6_9ACTN</name>
<dbReference type="Pfam" id="PF00581">
    <property type="entry name" value="Rhodanese"/>
    <property type="match status" value="1"/>
</dbReference>
<evidence type="ECO:0000313" key="2">
    <source>
        <dbReference type="EMBL" id="AQP43928.1"/>
    </source>
</evidence>
<evidence type="ECO:0000313" key="3">
    <source>
        <dbReference type="Proteomes" id="UP000188324"/>
    </source>
</evidence>
<gene>
    <name evidence="2" type="ORF">RPIT_03110</name>
</gene>